<keyword evidence="3" id="KW-0645">Protease</keyword>
<proteinExistence type="inferred from homology"/>
<dbReference type="EMBL" id="CP053923">
    <property type="protein sequence ID" value="QNT68112.1"/>
    <property type="molecule type" value="Genomic_DNA"/>
</dbReference>
<dbReference type="GO" id="GO:0030145">
    <property type="term" value="F:manganese ion binding"/>
    <property type="evidence" value="ECO:0007669"/>
    <property type="project" value="InterPro"/>
</dbReference>
<evidence type="ECO:0000313" key="8">
    <source>
        <dbReference type="Proteomes" id="UP000516369"/>
    </source>
</evidence>
<dbReference type="GO" id="GO:0070006">
    <property type="term" value="F:metalloaminopeptidase activity"/>
    <property type="evidence" value="ECO:0007669"/>
    <property type="project" value="InterPro"/>
</dbReference>
<dbReference type="Pfam" id="PF00883">
    <property type="entry name" value="Peptidase_M17"/>
    <property type="match status" value="1"/>
</dbReference>
<dbReference type="AlphaFoldDB" id="A0A7H1MXC6"/>
<dbReference type="GO" id="GO:0006508">
    <property type="term" value="P:proteolysis"/>
    <property type="evidence" value="ECO:0007669"/>
    <property type="project" value="UniProtKB-KW"/>
</dbReference>
<protein>
    <submittedName>
        <fullName evidence="7">Leucyl aminopeptidase family protein</fullName>
    </submittedName>
</protein>
<dbReference type="GO" id="GO:0005737">
    <property type="term" value="C:cytoplasm"/>
    <property type="evidence" value="ECO:0007669"/>
    <property type="project" value="InterPro"/>
</dbReference>
<dbReference type="SUPFAM" id="SSF52949">
    <property type="entry name" value="Macro domain-like"/>
    <property type="match status" value="1"/>
</dbReference>
<evidence type="ECO:0000256" key="1">
    <source>
        <dbReference type="ARBA" id="ARBA00009528"/>
    </source>
</evidence>
<feature type="domain" description="Cytosol aminopeptidase" evidence="6">
    <location>
        <begin position="305"/>
        <end position="312"/>
    </location>
</feature>
<dbReference type="SUPFAM" id="SSF53187">
    <property type="entry name" value="Zn-dependent exopeptidases"/>
    <property type="match status" value="1"/>
</dbReference>
<evidence type="ECO:0000313" key="7">
    <source>
        <dbReference type="EMBL" id="QNT68112.1"/>
    </source>
</evidence>
<dbReference type="RefSeq" id="WP_190261555.1">
    <property type="nucleotide sequence ID" value="NZ_CP053923.1"/>
</dbReference>
<accession>A0A7H1MXC6</accession>
<dbReference type="InterPro" id="IPR043472">
    <property type="entry name" value="Macro_dom-like"/>
</dbReference>
<sequence>MAATDCLTDDANNACVIEGVRKGDLDAWLARHADDRTWLQACGFTATPGDVCLLPAVDGGLAGILLGLGDEPRWQWASLPRQLPEGVYRLTDDIHGQDAADAVLGWALGSYGFHRYRDRASRSVRLLWPSAAPRAQLERTIEAVAFVRDLINTPASDMGPEELAEAARSLARGFGAHHRITVGNDLLRENYPAIHAVGRASNRQPRLIDLTWGEADHPKVTLVGKGVCFDTGGLDLKPSGAMKLMKKDMGGAAIVLGLARMVMAAGLPVRLRVLIAAVENSVAGNAMRPLDVIRTRKGLSVEIGNTDAEGRVILADALTEAATEDPALLVDVATLTGAARVALGSEVPAMFTPDDALAERLLAIGTEVGDPLWRLPLWQPYRRHLDGKTADLTNAPDTPFAGAILAALFLAEFAAPVRPWVHLDVMAWNTDSRPGRPEGGEAMGMRALYGLIEQRFSR</sequence>
<dbReference type="Proteomes" id="UP000516369">
    <property type="component" value="Chromosome"/>
</dbReference>
<evidence type="ECO:0000259" key="6">
    <source>
        <dbReference type="PROSITE" id="PS00631"/>
    </source>
</evidence>
<dbReference type="Gene3D" id="3.40.220.10">
    <property type="entry name" value="Leucine Aminopeptidase, subunit E, domain 1"/>
    <property type="match status" value="1"/>
</dbReference>
<gene>
    <name evidence="7" type="ORF">HQ394_00490</name>
</gene>
<dbReference type="PANTHER" id="PTHR11963:SF20">
    <property type="entry name" value="PEPTIDASE B"/>
    <property type="match status" value="1"/>
</dbReference>
<name>A0A7H1MXC6_9PROT</name>
<dbReference type="PROSITE" id="PS00631">
    <property type="entry name" value="CYTOSOL_AP"/>
    <property type="match status" value="1"/>
</dbReference>
<reference evidence="7 8" key="1">
    <citation type="submission" date="2020-05" db="EMBL/GenBank/DDBJ databases">
        <title>Complete closed genome sequence of Defluviicoccus vanus.</title>
        <authorList>
            <person name="Bessarab I."/>
            <person name="Arumugam K."/>
            <person name="Maszenan A.M."/>
            <person name="Seviour R.J."/>
            <person name="Williams R.B."/>
        </authorList>
    </citation>
    <scope>NUCLEOTIDE SEQUENCE [LARGE SCALE GENOMIC DNA]</scope>
    <source>
        <strain evidence="7 8">Ben 114</strain>
    </source>
</reference>
<dbReference type="PRINTS" id="PR00481">
    <property type="entry name" value="LAMNOPPTDASE"/>
</dbReference>
<dbReference type="PANTHER" id="PTHR11963">
    <property type="entry name" value="LEUCINE AMINOPEPTIDASE-RELATED"/>
    <property type="match status" value="1"/>
</dbReference>
<keyword evidence="8" id="KW-1185">Reference proteome</keyword>
<organism evidence="7 8">
    <name type="scientific">Defluviicoccus vanus</name>
    <dbReference type="NCBI Taxonomy" id="111831"/>
    <lineage>
        <taxon>Bacteria</taxon>
        <taxon>Pseudomonadati</taxon>
        <taxon>Pseudomonadota</taxon>
        <taxon>Alphaproteobacteria</taxon>
        <taxon>Rhodospirillales</taxon>
        <taxon>Rhodospirillaceae</taxon>
        <taxon>Defluviicoccus</taxon>
    </lineage>
</organism>
<keyword evidence="5" id="KW-0464">Manganese</keyword>
<dbReference type="CDD" id="cd00433">
    <property type="entry name" value="Peptidase_M17"/>
    <property type="match status" value="1"/>
</dbReference>
<dbReference type="InterPro" id="IPR000819">
    <property type="entry name" value="Peptidase_M17_C"/>
</dbReference>
<comment type="similarity">
    <text evidence="1">Belongs to the peptidase M17 family.</text>
</comment>
<keyword evidence="4" id="KW-0378">Hydrolase</keyword>
<dbReference type="KEGG" id="dvn:HQ394_00490"/>
<evidence type="ECO:0000256" key="2">
    <source>
        <dbReference type="ARBA" id="ARBA00022438"/>
    </source>
</evidence>
<dbReference type="Pfam" id="PF21337">
    <property type="entry name" value="Peptidase_M17_N_1"/>
    <property type="match status" value="1"/>
</dbReference>
<dbReference type="InterPro" id="IPR011356">
    <property type="entry name" value="Leucine_aapep/pepB"/>
</dbReference>
<dbReference type="InterPro" id="IPR048816">
    <property type="entry name" value="Peptidase_M17_N_1"/>
</dbReference>
<evidence type="ECO:0000256" key="5">
    <source>
        <dbReference type="ARBA" id="ARBA00023211"/>
    </source>
</evidence>
<keyword evidence="2 7" id="KW-0031">Aminopeptidase</keyword>
<evidence type="ECO:0000256" key="3">
    <source>
        <dbReference type="ARBA" id="ARBA00022670"/>
    </source>
</evidence>
<evidence type="ECO:0000256" key="4">
    <source>
        <dbReference type="ARBA" id="ARBA00022801"/>
    </source>
</evidence>
<dbReference type="Gene3D" id="3.40.630.10">
    <property type="entry name" value="Zn peptidases"/>
    <property type="match status" value="1"/>
</dbReference>